<name>A0A8J8TPJ4_9EURY</name>
<reference evidence="1" key="1">
    <citation type="submission" date="2017-11" db="EMBL/GenBank/DDBJ databases">
        <authorList>
            <person name="Kajale S.C."/>
            <person name="Sharma A."/>
        </authorList>
    </citation>
    <scope>NUCLEOTIDE SEQUENCE</scope>
    <source>
        <strain evidence="1">LS1_42</strain>
    </source>
</reference>
<comment type="caution">
    <text evidence="1">The sequence shown here is derived from an EMBL/GenBank/DDBJ whole genome shotgun (WGS) entry which is preliminary data.</text>
</comment>
<organism evidence="1 2">
    <name type="scientific">Natronococcus pandeyae</name>
    <dbReference type="NCBI Taxonomy" id="2055836"/>
    <lineage>
        <taxon>Archaea</taxon>
        <taxon>Methanobacteriati</taxon>
        <taxon>Methanobacteriota</taxon>
        <taxon>Stenosarchaea group</taxon>
        <taxon>Halobacteria</taxon>
        <taxon>Halobacteriales</taxon>
        <taxon>Natrialbaceae</taxon>
        <taxon>Natronococcus</taxon>
    </lineage>
</organism>
<dbReference type="EMBL" id="PHNJ01000009">
    <property type="protein sequence ID" value="TYL37493.1"/>
    <property type="molecule type" value="Genomic_DNA"/>
</dbReference>
<dbReference type="AlphaFoldDB" id="A0A8J8TPJ4"/>
<sequence>MFTDRSRRADRSLRYTEDGEAGHEMLEPVRVRGVIRTVAILPVRGSPSNHSFDRRNPVDNPGLETRVNEYGFPRRESVTLVGFLESGRRW</sequence>
<proteinExistence type="predicted"/>
<gene>
    <name evidence="1" type="ORF">CV102_16080</name>
</gene>
<evidence type="ECO:0000313" key="1">
    <source>
        <dbReference type="EMBL" id="TYL37493.1"/>
    </source>
</evidence>
<keyword evidence="2" id="KW-1185">Reference proteome</keyword>
<accession>A0A8J8TPJ4</accession>
<protein>
    <submittedName>
        <fullName evidence="1">Uncharacterized protein</fullName>
    </submittedName>
</protein>
<dbReference type="Proteomes" id="UP000766904">
    <property type="component" value="Unassembled WGS sequence"/>
</dbReference>
<evidence type="ECO:0000313" key="2">
    <source>
        <dbReference type="Proteomes" id="UP000766904"/>
    </source>
</evidence>